<proteinExistence type="predicted"/>
<dbReference type="EMBL" id="JH692073">
    <property type="protein sequence ID" value="EIP84545.1"/>
    <property type="molecule type" value="Genomic_DNA"/>
</dbReference>
<dbReference type="InterPro" id="IPR036388">
    <property type="entry name" value="WH-like_DNA-bd_sf"/>
</dbReference>
<sequence>MWVFHGEGEVVCVDRSLCHRYLTRQYDKCSVMAEDGMAERGQLATSQQLALALFDDASAEGLPVDSARSDIGFSRNNVLIRIVDLGVAARRLIDAAYFIVAYDDRPRDLYDVELDYFKWLMRYSSRNNTHLEQVITEAQKALIQATAPAEPDGERPFGSTQLIGRISYQGGRFQFRVPPDLIGIIRGKGKSHWLSLRITSMFTLSYARVMYDHLLPHADEGQTDWIPLDELRGWQGEMGANAQVFKYFKRDWLEPAVQQINEVSDLSLAYETRNLPGSRKIGSLRFRMSRKDLAERVLHTHEHAKEIYQTLKQEFGLSTAQFNQIVGDRDTYTDERLEQAIDRTRFSLKLGKVTKSPAGFFMKALKEGWAVSDAEREMVQVQQSFIEREQQETEAKAQAQSRMALQAAAQEVSAQERMGEEVRQGWDAYEAATPEQREDWRRNYKRSPAAKLTLRRLSIDPMADLNEASLSQHEALRAAFSLYVFMQTRAIRANAG</sequence>
<dbReference type="InterPro" id="IPR036390">
    <property type="entry name" value="WH_DNA-bd_sf"/>
</dbReference>
<evidence type="ECO:0000313" key="2">
    <source>
        <dbReference type="Proteomes" id="UP000004682"/>
    </source>
</evidence>
<organism evidence="1 2">
    <name type="scientific">Burkholderia humptydooensis MSMB43</name>
    <dbReference type="NCBI Taxonomy" id="441157"/>
    <lineage>
        <taxon>Bacteria</taxon>
        <taxon>Pseudomonadati</taxon>
        <taxon>Pseudomonadota</taxon>
        <taxon>Betaproteobacteria</taxon>
        <taxon>Burkholderiales</taxon>
        <taxon>Burkholderiaceae</taxon>
        <taxon>Burkholderia</taxon>
        <taxon>pseudomallei group</taxon>
    </lineage>
</organism>
<evidence type="ECO:0000313" key="1">
    <source>
        <dbReference type="EMBL" id="EIP84545.1"/>
    </source>
</evidence>
<keyword evidence="2" id="KW-1185">Reference proteome</keyword>
<reference evidence="2" key="1">
    <citation type="journal article" date="2012" name="J. Bacteriol.">
        <title>Revised Genome Sequence of Burkholderia thailandensis MSMB43 with Improved Annotation.</title>
        <authorList>
            <person name="Zhuo Y."/>
            <person name="Liu L."/>
            <person name="Wang Q."/>
            <person name="Liu X."/>
            <person name="Ren B."/>
            <person name="Liu M."/>
            <person name="Ni P."/>
            <person name="Cheng Y.Q."/>
            <person name="Zhang L."/>
        </authorList>
    </citation>
    <scope>NUCLEOTIDE SEQUENCE [LARGE SCALE GENOMIC DNA]</scope>
    <source>
        <strain evidence="2">MSMB43</strain>
    </source>
</reference>
<accession>A0ABN0FX47</accession>
<dbReference type="Gene3D" id="1.10.10.10">
    <property type="entry name" value="Winged helix-like DNA-binding domain superfamily/Winged helix DNA-binding domain"/>
    <property type="match status" value="1"/>
</dbReference>
<dbReference type="SUPFAM" id="SSF46785">
    <property type="entry name" value="Winged helix' DNA-binding domain"/>
    <property type="match status" value="1"/>
</dbReference>
<dbReference type="Proteomes" id="UP000004682">
    <property type="component" value="Unassembled WGS sequence"/>
</dbReference>
<dbReference type="Pfam" id="PF21205">
    <property type="entry name" value="Rep3_C"/>
    <property type="match status" value="1"/>
</dbReference>
<name>A0ABN0FX47_9BURK</name>
<gene>
    <name evidence="1" type="ORF">A33K_18710</name>
</gene>
<evidence type="ECO:0008006" key="3">
    <source>
        <dbReference type="Google" id="ProtNLM"/>
    </source>
</evidence>
<protein>
    <recommendedName>
        <fullName evidence="3">Initiator RepB protein</fullName>
    </recommendedName>
</protein>